<evidence type="ECO:0000256" key="2">
    <source>
        <dbReference type="ARBA" id="ARBA00022676"/>
    </source>
</evidence>
<dbReference type="SUPFAM" id="SSF53448">
    <property type="entry name" value="Nucleotide-diphospho-sugar transferases"/>
    <property type="match status" value="1"/>
</dbReference>
<dbReference type="Pfam" id="PF00535">
    <property type="entry name" value="Glycos_transf_2"/>
    <property type="match status" value="1"/>
</dbReference>
<accession>A0ABS8MUC1</accession>
<keyword evidence="3" id="KW-0808">Transferase</keyword>
<dbReference type="PANTHER" id="PTHR43179">
    <property type="entry name" value="RHAMNOSYLTRANSFERASE WBBL"/>
    <property type="match status" value="1"/>
</dbReference>
<comment type="similarity">
    <text evidence="1">Belongs to the glycosyltransferase 2 family.</text>
</comment>
<comment type="caution">
    <text evidence="5">The sequence shown here is derived from an EMBL/GenBank/DDBJ whole genome shotgun (WGS) entry which is preliminary data.</text>
</comment>
<evidence type="ECO:0000313" key="6">
    <source>
        <dbReference type="Proteomes" id="UP001430919"/>
    </source>
</evidence>
<reference evidence="5" key="1">
    <citation type="submission" date="2021-11" db="EMBL/GenBank/DDBJ databases">
        <title>Description of novel Flavobacterium species.</title>
        <authorList>
            <person name="Saticioglu I.B."/>
            <person name="Ay H."/>
            <person name="Altun S."/>
            <person name="Duman M."/>
        </authorList>
    </citation>
    <scope>NUCLEOTIDE SEQUENCE</scope>
    <source>
        <strain evidence="5">F-65</strain>
    </source>
</reference>
<dbReference type="Gene3D" id="3.90.550.10">
    <property type="entry name" value="Spore Coat Polysaccharide Biosynthesis Protein SpsA, Chain A"/>
    <property type="match status" value="1"/>
</dbReference>
<dbReference type="EMBL" id="JAJJMO010000001">
    <property type="protein sequence ID" value="MCC9071687.1"/>
    <property type="molecule type" value="Genomic_DNA"/>
</dbReference>
<gene>
    <name evidence="5" type="ORF">LNQ49_08860</name>
</gene>
<proteinExistence type="inferred from homology"/>
<dbReference type="Proteomes" id="UP001430919">
    <property type="component" value="Unassembled WGS sequence"/>
</dbReference>
<sequence>MIVLYHNQSRVVKVISKNNEVLEFNKKATIASVFIDLAVKYPKSKIVWCNQNYQNFIDFEAINDILHHDKMMLSYNPSDINFLGRKIGYVDESLFVKINKEVSYSTWQMSSLVGVIHASVLVAINSKIKLNRNFDYYLNSIAKVCMPLGLLCYSEPNLLLSRDFRNVVKTSDFILFKFVKEHYRTRWIFILFLNLMISEFRFPVLAMLNSFFYKNKNNGDINLDFIKVSSSIKTIDVIIPTIGRKQYLYDILKDLSQQIHLPKNVIIIEQNPLCGSVSELDYLTSEDWPFVIKHTFTNQTGACNARNIGFNQLESEWIFFADDDIRINNSFIETAFGIISQYKNKVATFSCLREGEETINKKIFQWTTFGSGCSIVKRDVVKNVFFDIRYEYGFGEDSDFGMQIRNKGFDVLFFPNPQILHLKAPIGGFRTKTVLAWGNDEIKPKPSPTVMLYKILHDTKEQINGYRIVLFFKYYGKQSIKNPIKYFFNFQKEWKQSLYWANELINKS</sequence>
<feature type="domain" description="Glycosyltransferase 2-like" evidence="4">
    <location>
        <begin position="237"/>
        <end position="362"/>
    </location>
</feature>
<evidence type="ECO:0000256" key="1">
    <source>
        <dbReference type="ARBA" id="ARBA00006739"/>
    </source>
</evidence>
<dbReference type="CDD" id="cd00761">
    <property type="entry name" value="Glyco_tranf_GTA_type"/>
    <property type="match status" value="1"/>
</dbReference>
<dbReference type="PANTHER" id="PTHR43179:SF12">
    <property type="entry name" value="GALACTOFURANOSYLTRANSFERASE GLFT2"/>
    <property type="match status" value="1"/>
</dbReference>
<dbReference type="InterPro" id="IPR001173">
    <property type="entry name" value="Glyco_trans_2-like"/>
</dbReference>
<evidence type="ECO:0000259" key="4">
    <source>
        <dbReference type="Pfam" id="PF00535"/>
    </source>
</evidence>
<organism evidence="5 6">
    <name type="scientific">Flavobacterium pisciphilum</name>
    <dbReference type="NCBI Taxonomy" id="2893755"/>
    <lineage>
        <taxon>Bacteria</taxon>
        <taxon>Pseudomonadati</taxon>
        <taxon>Bacteroidota</taxon>
        <taxon>Flavobacteriia</taxon>
        <taxon>Flavobacteriales</taxon>
        <taxon>Flavobacteriaceae</taxon>
        <taxon>Flavobacterium</taxon>
    </lineage>
</organism>
<dbReference type="RefSeq" id="WP_229988363.1">
    <property type="nucleotide sequence ID" value="NZ_JAJJMO010000001.1"/>
</dbReference>
<dbReference type="InterPro" id="IPR029044">
    <property type="entry name" value="Nucleotide-diphossugar_trans"/>
</dbReference>
<name>A0ABS8MUC1_9FLAO</name>
<keyword evidence="6" id="KW-1185">Reference proteome</keyword>
<evidence type="ECO:0000313" key="5">
    <source>
        <dbReference type="EMBL" id="MCC9071687.1"/>
    </source>
</evidence>
<protein>
    <submittedName>
        <fullName evidence="5">Glycosyltransferase family 2 protein</fullName>
    </submittedName>
</protein>
<evidence type="ECO:0000256" key="3">
    <source>
        <dbReference type="ARBA" id="ARBA00022679"/>
    </source>
</evidence>
<keyword evidence="2" id="KW-0328">Glycosyltransferase</keyword>